<evidence type="ECO:0000313" key="1">
    <source>
        <dbReference type="EMBL" id="KAG0723734.1"/>
    </source>
</evidence>
<gene>
    <name evidence="1" type="ORF">GWK47_042046</name>
</gene>
<proteinExistence type="predicted"/>
<dbReference type="OrthoDB" id="10014409at2759"/>
<protein>
    <submittedName>
        <fullName evidence="1">Uncharacterized protein</fullName>
    </submittedName>
</protein>
<evidence type="ECO:0000313" key="2">
    <source>
        <dbReference type="Proteomes" id="UP000770661"/>
    </source>
</evidence>
<organism evidence="1 2">
    <name type="scientific">Chionoecetes opilio</name>
    <name type="common">Atlantic snow crab</name>
    <name type="synonym">Cancer opilio</name>
    <dbReference type="NCBI Taxonomy" id="41210"/>
    <lineage>
        <taxon>Eukaryota</taxon>
        <taxon>Metazoa</taxon>
        <taxon>Ecdysozoa</taxon>
        <taxon>Arthropoda</taxon>
        <taxon>Crustacea</taxon>
        <taxon>Multicrustacea</taxon>
        <taxon>Malacostraca</taxon>
        <taxon>Eumalacostraca</taxon>
        <taxon>Eucarida</taxon>
        <taxon>Decapoda</taxon>
        <taxon>Pleocyemata</taxon>
        <taxon>Brachyura</taxon>
        <taxon>Eubrachyura</taxon>
        <taxon>Majoidea</taxon>
        <taxon>Majidae</taxon>
        <taxon>Chionoecetes</taxon>
    </lineage>
</organism>
<keyword evidence="2" id="KW-1185">Reference proteome</keyword>
<dbReference type="Proteomes" id="UP000770661">
    <property type="component" value="Unassembled WGS sequence"/>
</dbReference>
<comment type="caution">
    <text evidence="1">The sequence shown here is derived from an EMBL/GenBank/DDBJ whole genome shotgun (WGS) entry which is preliminary data.</text>
</comment>
<name>A0A8J4YGE1_CHIOP</name>
<accession>A0A8J4YGE1</accession>
<dbReference type="EMBL" id="JACEEZ010007783">
    <property type="protein sequence ID" value="KAG0723734.1"/>
    <property type="molecule type" value="Genomic_DNA"/>
</dbReference>
<sequence length="182" mass="20587">MLMIGTLAPTGDALQDLINVCQVYAAKHDIVYNTTKTECREYHRQHTQVNSLKNSMARGFWGCRVWCSSSLAFARNRVNNLDVIRRHSRVSLRSRVEPLYELIIPLQAELGLWYGTLFQSGGWVCWFCTSGRSTGVHMSSTRSTDKLWLVGAPATQELPSSVLPNREEVLCVLQYPRKAKPA</sequence>
<reference evidence="1" key="1">
    <citation type="submission" date="2020-07" db="EMBL/GenBank/DDBJ databases">
        <title>The High-quality genome of the commercially important snow crab, Chionoecetes opilio.</title>
        <authorList>
            <person name="Jeong J.-H."/>
            <person name="Ryu S."/>
        </authorList>
    </citation>
    <scope>NUCLEOTIDE SEQUENCE</scope>
    <source>
        <strain evidence="1">MADBK_172401_WGS</strain>
        <tissue evidence="1">Digestive gland</tissue>
    </source>
</reference>
<dbReference type="AlphaFoldDB" id="A0A8J4YGE1"/>